<evidence type="ECO:0000313" key="2">
    <source>
        <dbReference type="EMBL" id="MDQ9092803.1"/>
    </source>
</evidence>
<dbReference type="Proteomes" id="UP001226574">
    <property type="component" value="Unassembled WGS sequence"/>
</dbReference>
<protein>
    <recommendedName>
        <fullName evidence="4">Solute-binding protein family 3/N-terminal domain-containing protein</fullName>
    </recommendedName>
</protein>
<dbReference type="SUPFAM" id="SSF53850">
    <property type="entry name" value="Periplasmic binding protein-like II"/>
    <property type="match status" value="1"/>
</dbReference>
<organism evidence="2 3">
    <name type="scientific">Pseudoalteromonas haloplanktis</name>
    <name type="common">Alteromonas haloplanktis</name>
    <dbReference type="NCBI Taxonomy" id="228"/>
    <lineage>
        <taxon>Bacteria</taxon>
        <taxon>Pseudomonadati</taxon>
        <taxon>Pseudomonadota</taxon>
        <taxon>Gammaproteobacteria</taxon>
        <taxon>Alteromonadales</taxon>
        <taxon>Pseudoalteromonadaceae</taxon>
        <taxon>Pseudoalteromonas</taxon>
    </lineage>
</organism>
<accession>A0ABU1BE64</accession>
<dbReference type="RefSeq" id="WP_016709604.1">
    <property type="nucleotide sequence ID" value="NZ_JAVIFY010000010.1"/>
</dbReference>
<gene>
    <name evidence="2" type="ORF">RC083_14500</name>
</gene>
<keyword evidence="3" id="KW-1185">Reference proteome</keyword>
<evidence type="ECO:0000256" key="1">
    <source>
        <dbReference type="SAM" id="SignalP"/>
    </source>
</evidence>
<keyword evidence="1" id="KW-0732">Signal</keyword>
<evidence type="ECO:0008006" key="4">
    <source>
        <dbReference type="Google" id="ProtNLM"/>
    </source>
</evidence>
<dbReference type="EMBL" id="JAVIFY010000010">
    <property type="protein sequence ID" value="MDQ9092803.1"/>
    <property type="molecule type" value="Genomic_DNA"/>
</dbReference>
<comment type="caution">
    <text evidence="2">The sequence shown here is derived from an EMBL/GenBank/DDBJ whole genome shotgun (WGS) entry which is preliminary data.</text>
</comment>
<sequence>MYKVLLIFFVSLFTTASAANNYTINVSESASYQLGQAQIETLFNKIYAPLDITPHYIFLPSKRGLEQVNAGLYDAEAGRFTIIGNQYKSLLMIPTPLAELKIVLFCIEESFCQLDVNQGFLTISGTLFTEALCESKLLSCNTVINDKSAFIALKKQRAHAIIGNSLFPKGTLCESGLEQVYIREILGQSFPLHHFIHKRHQALLAPLEQSISKLKASGEITVILNEIANEFTHCNGKIIELPPIQLNSSIDDGLILNIMN</sequence>
<reference evidence="2 3" key="1">
    <citation type="submission" date="2023-08" db="EMBL/GenBank/DDBJ databases">
        <title>Pseudoalteromonas haloplanktis LL1 genome.</title>
        <authorList>
            <person name="Wu S."/>
        </authorList>
    </citation>
    <scope>NUCLEOTIDE SEQUENCE [LARGE SCALE GENOMIC DNA]</scope>
    <source>
        <strain evidence="2 3">LL1</strain>
    </source>
</reference>
<feature type="chain" id="PRO_5046943157" description="Solute-binding protein family 3/N-terminal domain-containing protein" evidence="1">
    <location>
        <begin position="19"/>
        <end position="260"/>
    </location>
</feature>
<proteinExistence type="predicted"/>
<evidence type="ECO:0000313" key="3">
    <source>
        <dbReference type="Proteomes" id="UP001226574"/>
    </source>
</evidence>
<feature type="signal peptide" evidence="1">
    <location>
        <begin position="1"/>
        <end position="18"/>
    </location>
</feature>
<name>A0ABU1BE64_PSEHA</name>